<dbReference type="GO" id="GO:0016301">
    <property type="term" value="F:kinase activity"/>
    <property type="evidence" value="ECO:0007669"/>
    <property type="project" value="UniProtKB-KW"/>
</dbReference>
<dbReference type="InterPro" id="IPR043129">
    <property type="entry name" value="ATPase_NBD"/>
</dbReference>
<proteinExistence type="inferred from homology"/>
<protein>
    <submittedName>
        <fullName evidence="2">NBD/HSP70 family sugar kinase</fullName>
    </submittedName>
</protein>
<keyword evidence="3" id="KW-1185">Reference proteome</keyword>
<dbReference type="PROSITE" id="PS01125">
    <property type="entry name" value="ROK"/>
    <property type="match status" value="1"/>
</dbReference>
<name>A0ABU2CSE3_9MICO</name>
<keyword evidence="2" id="KW-0808">Transferase</keyword>
<sequence length="393" mass="39736">MVEVAREVFQQAPKVSGAGDMFQLLRDGRPRTRADLAAVTGQARSTVAARIDLLMTAGLIAPAGEASSTGGRPPATFAFAPSARVVLGVDLGATHARFAVTDLASTILAQRELPLLITDGPDAVLDQVAQTGAELLSEAGRSASELAGVGVGLPGPVEHATGKPNNPPIMPGWDDADVPAILGARFHAPVLVDNDVNIMALGEHRAAWPDVADLLFVKVATGIGAGIIADGALRRGAQGSAGDIGHVAVPGVTDVVCRCGNIGCLEAIASGLAVANALEGAEKPADVVAMVRAGDVPASQAVRQAGRDIGAVLATSVSLLNPSMIVIGGILADAGEHIVAGIREVVYQRSLPLATQHLRIVTARTGTQAGVLGASAMAVDQALSSEAVDRLVA</sequence>
<dbReference type="Gene3D" id="3.30.420.40">
    <property type="match status" value="2"/>
</dbReference>
<dbReference type="RefSeq" id="WP_274995898.1">
    <property type="nucleotide sequence ID" value="NZ_JAJQQP010000011.1"/>
</dbReference>
<dbReference type="Gene3D" id="1.10.10.10">
    <property type="entry name" value="Winged helix-like DNA-binding domain superfamily/Winged helix DNA-binding domain"/>
    <property type="match status" value="1"/>
</dbReference>
<dbReference type="SUPFAM" id="SSF46785">
    <property type="entry name" value="Winged helix' DNA-binding domain"/>
    <property type="match status" value="1"/>
</dbReference>
<dbReference type="InterPro" id="IPR000600">
    <property type="entry name" value="ROK"/>
</dbReference>
<dbReference type="PANTHER" id="PTHR18964">
    <property type="entry name" value="ROK (REPRESSOR, ORF, KINASE) FAMILY"/>
    <property type="match status" value="1"/>
</dbReference>
<dbReference type="InterPro" id="IPR049874">
    <property type="entry name" value="ROK_cs"/>
</dbReference>
<comment type="caution">
    <text evidence="2">The sequence shown here is derived from an EMBL/GenBank/DDBJ whole genome shotgun (WGS) entry which is preliminary data.</text>
</comment>
<comment type="similarity">
    <text evidence="1">Belongs to the ROK (NagC/XylR) family.</text>
</comment>
<gene>
    <name evidence="2" type="ORF">J2S48_003777</name>
</gene>
<evidence type="ECO:0000313" key="3">
    <source>
        <dbReference type="Proteomes" id="UP001183585"/>
    </source>
</evidence>
<dbReference type="EMBL" id="JAVDYE010000001">
    <property type="protein sequence ID" value="MDR7384262.1"/>
    <property type="molecule type" value="Genomic_DNA"/>
</dbReference>
<dbReference type="SUPFAM" id="SSF53067">
    <property type="entry name" value="Actin-like ATPase domain"/>
    <property type="match status" value="1"/>
</dbReference>
<reference evidence="2 3" key="1">
    <citation type="submission" date="2023-07" db="EMBL/GenBank/DDBJ databases">
        <title>Sequencing the genomes of 1000 actinobacteria strains.</title>
        <authorList>
            <person name="Klenk H.-P."/>
        </authorList>
    </citation>
    <scope>NUCLEOTIDE SEQUENCE [LARGE SCALE GENOMIC DNA]</scope>
    <source>
        <strain evidence="2 3">DSM 45554</strain>
    </source>
</reference>
<dbReference type="Proteomes" id="UP001183585">
    <property type="component" value="Unassembled WGS sequence"/>
</dbReference>
<evidence type="ECO:0000313" key="2">
    <source>
        <dbReference type="EMBL" id="MDR7384262.1"/>
    </source>
</evidence>
<dbReference type="InterPro" id="IPR036388">
    <property type="entry name" value="WH-like_DNA-bd_sf"/>
</dbReference>
<accession>A0ABU2CSE3</accession>
<dbReference type="InterPro" id="IPR036390">
    <property type="entry name" value="WH_DNA-bd_sf"/>
</dbReference>
<keyword evidence="2" id="KW-0418">Kinase</keyword>
<organism evidence="2 3">
    <name type="scientific">Promicromonospora iranensis</name>
    <dbReference type="NCBI Taxonomy" id="1105144"/>
    <lineage>
        <taxon>Bacteria</taxon>
        <taxon>Bacillati</taxon>
        <taxon>Actinomycetota</taxon>
        <taxon>Actinomycetes</taxon>
        <taxon>Micrococcales</taxon>
        <taxon>Promicromonosporaceae</taxon>
        <taxon>Promicromonospora</taxon>
    </lineage>
</organism>
<dbReference type="PANTHER" id="PTHR18964:SF173">
    <property type="entry name" value="GLUCOKINASE"/>
    <property type="match status" value="1"/>
</dbReference>
<evidence type="ECO:0000256" key="1">
    <source>
        <dbReference type="ARBA" id="ARBA00006479"/>
    </source>
</evidence>
<dbReference type="Pfam" id="PF00480">
    <property type="entry name" value="ROK"/>
    <property type="match status" value="1"/>
</dbReference>